<dbReference type="RefSeq" id="XP_033802830.1">
    <property type="nucleotide sequence ID" value="XM_033946939.1"/>
</dbReference>
<dbReference type="AlphaFoldDB" id="A0A6P8R431"/>
<gene>
    <name evidence="2" type="primary">RBMX</name>
</gene>
<dbReference type="Proteomes" id="UP000515159">
    <property type="component" value="Chromosome 5"/>
</dbReference>
<proteinExistence type="predicted"/>
<sequence>MESLWMANPLKWNKPQSLHLKLEDEEDHLLLQEVVVLQEVVLEVEEEEVEDQELLCHVKGTAMAHPEGIHCHLEEMYISLQEMMVTVPKTVTQAEIILVQGTQEIMLHLPEIMPTEIMVIPVLVMIMDQGDIVNVMVMGVIGTMLIIQDLTEIHMSHTVTHVVLHLHEGPHHHMVEAVDMMITAALEMDMEAVTVTQAEVISTQVGVIVLADKSVFPLAWKGAILPHEIHTAAQVVVHPEVVAVEAAVLIEAVPEADIKFHNLDHTDFLFMQTKLKWKVCLYQRTTERKFLFIFFIVSVKHPSFLCFCEERLNA</sequence>
<dbReference type="OrthoDB" id="10566769at2759"/>
<name>A0A6P8R431_GEOSA</name>
<dbReference type="CTD" id="27316"/>
<protein>
    <submittedName>
        <fullName evidence="2">RNA-binding motif protein, X chromosome isoform X4</fullName>
    </submittedName>
</protein>
<organism evidence="1 2">
    <name type="scientific">Geotrypetes seraphini</name>
    <name type="common">Gaboon caecilian</name>
    <name type="synonym">Caecilia seraphini</name>
    <dbReference type="NCBI Taxonomy" id="260995"/>
    <lineage>
        <taxon>Eukaryota</taxon>
        <taxon>Metazoa</taxon>
        <taxon>Chordata</taxon>
        <taxon>Craniata</taxon>
        <taxon>Vertebrata</taxon>
        <taxon>Euteleostomi</taxon>
        <taxon>Amphibia</taxon>
        <taxon>Gymnophiona</taxon>
        <taxon>Geotrypetes</taxon>
    </lineage>
</organism>
<reference evidence="2" key="1">
    <citation type="submission" date="2025-08" db="UniProtKB">
        <authorList>
            <consortium name="RefSeq"/>
        </authorList>
    </citation>
    <scope>IDENTIFICATION</scope>
</reference>
<accession>A0A6P8R431</accession>
<dbReference type="GeneID" id="117361506"/>
<evidence type="ECO:0000313" key="1">
    <source>
        <dbReference type="Proteomes" id="UP000515159"/>
    </source>
</evidence>
<keyword evidence="1" id="KW-1185">Reference proteome</keyword>
<evidence type="ECO:0000313" key="2">
    <source>
        <dbReference type="RefSeq" id="XP_033802830.1"/>
    </source>
</evidence>